<dbReference type="InterPro" id="IPR004839">
    <property type="entry name" value="Aminotransferase_I/II_large"/>
</dbReference>
<evidence type="ECO:0000256" key="3">
    <source>
        <dbReference type="ARBA" id="ARBA00022679"/>
    </source>
</evidence>
<keyword evidence="3 6" id="KW-0808">Transferase</keyword>
<gene>
    <name evidence="6" type="ORF">CAL15_22525</name>
</gene>
<proteinExistence type="predicted"/>
<dbReference type="InterPro" id="IPR015424">
    <property type="entry name" value="PyrdxlP-dep_Trfase"/>
</dbReference>
<feature type="domain" description="Aminotransferase class I/classII large" evidence="5">
    <location>
        <begin position="52"/>
        <end position="394"/>
    </location>
</feature>
<dbReference type="InterPro" id="IPR050859">
    <property type="entry name" value="Class-I_PLP-dep_aminotransf"/>
</dbReference>
<sequence length="413" mass="44712">MSAAAPQYAFADPFKHQYIPPIRSLMPYAMRPGTISLAGGYPAQELFDLEGLGEASNQVLTRLGACLQYSNIDGQASLRHELARLSAQRGIQCDPDTELAVTGGSQQAMALLARVMLQPGDCVIIENPAFPNSVNAMSYTGATVHTVPSGPHGIDVDALDELAARVKPKIVSVVASFSNPCGATLAREQRVRLLELAVKHRFLIVEDDPYGELRFAGELVPPIAALAEGEARNWAVYISSMSKTMAPALRIGWLVAPAAVRRRCVSAKAADDMASPAWIQEIVAQYLANDRYAVHVPRIREAYGKRCDAMAQALERDMAGHIEFVKPEGGMFFWARLTGDIDATRLLPHAIEKEVVYVPGKAFYADVAGADLHAMRMSFATMNEEQIALGIQRLGLALRACEAGEPVSVTLPE</sequence>
<accession>A0A1W6ZK30</accession>
<dbReference type="InterPro" id="IPR015422">
    <property type="entry name" value="PyrdxlP-dep_Trfase_small"/>
</dbReference>
<dbReference type="Pfam" id="PF00155">
    <property type="entry name" value="Aminotran_1_2"/>
    <property type="match status" value="1"/>
</dbReference>
<dbReference type="InterPro" id="IPR015421">
    <property type="entry name" value="PyrdxlP-dep_Trfase_major"/>
</dbReference>
<comment type="cofactor">
    <cofactor evidence="1">
        <name>pyridoxal 5'-phosphate</name>
        <dbReference type="ChEBI" id="CHEBI:597326"/>
    </cofactor>
</comment>
<dbReference type="GO" id="GO:0008483">
    <property type="term" value="F:transaminase activity"/>
    <property type="evidence" value="ECO:0007669"/>
    <property type="project" value="UniProtKB-KW"/>
</dbReference>
<dbReference type="EMBL" id="CP021111">
    <property type="protein sequence ID" value="ARP97607.1"/>
    <property type="molecule type" value="Genomic_DNA"/>
</dbReference>
<keyword evidence="7" id="KW-1185">Reference proteome</keyword>
<dbReference type="RefSeq" id="WP_086081252.1">
    <property type="nucleotide sequence ID" value="NZ_CP021111.1"/>
</dbReference>
<dbReference type="Gene3D" id="3.90.1150.10">
    <property type="entry name" value="Aspartate Aminotransferase, domain 1"/>
    <property type="match status" value="1"/>
</dbReference>
<evidence type="ECO:0000313" key="7">
    <source>
        <dbReference type="Proteomes" id="UP000194161"/>
    </source>
</evidence>
<dbReference type="OrthoDB" id="9804020at2"/>
<keyword evidence="2 6" id="KW-0032">Aminotransferase</keyword>
<protein>
    <submittedName>
        <fullName evidence="6">2-aminoadipate aminotransferase</fullName>
    </submittedName>
</protein>
<reference evidence="6 7" key="1">
    <citation type="submission" date="2017-05" db="EMBL/GenBank/DDBJ databases">
        <title>Complete and WGS of Bordetella genogroups.</title>
        <authorList>
            <person name="Spilker T."/>
            <person name="LiPuma J."/>
        </authorList>
    </citation>
    <scope>NUCLEOTIDE SEQUENCE [LARGE SCALE GENOMIC DNA]</scope>
    <source>
        <strain evidence="6 7">AU7206</strain>
    </source>
</reference>
<dbReference type="PANTHER" id="PTHR42790:SF19">
    <property type="entry name" value="KYNURENINE_ALPHA-AMINOADIPATE AMINOTRANSFERASE, MITOCHONDRIAL"/>
    <property type="match status" value="1"/>
</dbReference>
<evidence type="ECO:0000256" key="4">
    <source>
        <dbReference type="ARBA" id="ARBA00022898"/>
    </source>
</evidence>
<evidence type="ECO:0000256" key="2">
    <source>
        <dbReference type="ARBA" id="ARBA00022576"/>
    </source>
</evidence>
<evidence type="ECO:0000259" key="5">
    <source>
        <dbReference type="Pfam" id="PF00155"/>
    </source>
</evidence>
<evidence type="ECO:0000256" key="1">
    <source>
        <dbReference type="ARBA" id="ARBA00001933"/>
    </source>
</evidence>
<dbReference type="Proteomes" id="UP000194161">
    <property type="component" value="Chromosome"/>
</dbReference>
<dbReference type="PANTHER" id="PTHR42790">
    <property type="entry name" value="AMINOTRANSFERASE"/>
    <property type="match status" value="1"/>
</dbReference>
<dbReference type="AlphaFoldDB" id="A0A1W6ZK30"/>
<dbReference type="GO" id="GO:1901605">
    <property type="term" value="P:alpha-amino acid metabolic process"/>
    <property type="evidence" value="ECO:0007669"/>
    <property type="project" value="TreeGrafter"/>
</dbReference>
<keyword evidence="4" id="KW-0663">Pyridoxal phosphate</keyword>
<dbReference type="CDD" id="cd00609">
    <property type="entry name" value="AAT_like"/>
    <property type="match status" value="1"/>
</dbReference>
<dbReference type="KEGG" id="bgm:CAL15_22525"/>
<dbReference type="STRING" id="463040.CAL15_22525"/>
<name>A0A1W6ZK30_9BORD</name>
<dbReference type="Gene3D" id="3.40.640.10">
    <property type="entry name" value="Type I PLP-dependent aspartate aminotransferase-like (Major domain)"/>
    <property type="match status" value="1"/>
</dbReference>
<organism evidence="6 7">
    <name type="scientific">Bordetella genomosp. 13</name>
    <dbReference type="NCBI Taxonomy" id="463040"/>
    <lineage>
        <taxon>Bacteria</taxon>
        <taxon>Pseudomonadati</taxon>
        <taxon>Pseudomonadota</taxon>
        <taxon>Betaproteobacteria</taxon>
        <taxon>Burkholderiales</taxon>
        <taxon>Alcaligenaceae</taxon>
        <taxon>Bordetella</taxon>
    </lineage>
</organism>
<evidence type="ECO:0000313" key="6">
    <source>
        <dbReference type="EMBL" id="ARP97607.1"/>
    </source>
</evidence>
<dbReference type="SUPFAM" id="SSF53383">
    <property type="entry name" value="PLP-dependent transferases"/>
    <property type="match status" value="1"/>
</dbReference>
<dbReference type="GO" id="GO:0030170">
    <property type="term" value="F:pyridoxal phosphate binding"/>
    <property type="evidence" value="ECO:0007669"/>
    <property type="project" value="InterPro"/>
</dbReference>